<protein>
    <submittedName>
        <fullName evidence="1">Uncharacterized protein</fullName>
    </submittedName>
</protein>
<proteinExistence type="predicted"/>
<name>A0A0D2K9W4_9CHLO</name>
<dbReference type="KEGG" id="mng:MNEG_15110"/>
<evidence type="ECO:0000313" key="2">
    <source>
        <dbReference type="Proteomes" id="UP000054498"/>
    </source>
</evidence>
<dbReference type="GeneID" id="25732739"/>
<gene>
    <name evidence="1" type="ORF">MNEG_15110</name>
</gene>
<reference evidence="1 2" key="1">
    <citation type="journal article" date="2013" name="BMC Genomics">
        <title>Reconstruction of the lipid metabolism for the microalga Monoraphidium neglectum from its genome sequence reveals characteristics suitable for biofuel production.</title>
        <authorList>
            <person name="Bogen C."/>
            <person name="Al-Dilaimi A."/>
            <person name="Albersmeier A."/>
            <person name="Wichmann J."/>
            <person name="Grundmann M."/>
            <person name="Rupp O."/>
            <person name="Lauersen K.J."/>
            <person name="Blifernez-Klassen O."/>
            <person name="Kalinowski J."/>
            <person name="Goesmann A."/>
            <person name="Mussgnug J.H."/>
            <person name="Kruse O."/>
        </authorList>
    </citation>
    <scope>NUCLEOTIDE SEQUENCE [LARGE SCALE GENOMIC DNA]</scope>
    <source>
        <strain evidence="1 2">SAG 48.87</strain>
    </source>
</reference>
<sequence>MDGIDYLCRRIGVKRDQMDLTGHTILATAACSQDDTFFALVKYNYRSKTMGDDRDCVGYKIMEMDVMYDDTVLKVMGIHERNSLAPDDLAPVASLDSAHGAAAATPFPEEDLGPYPQGLSDDRVLAHSKAWCQARSSGQPEQILDKVLDPSFRLWDAYGVLPVLCDPARRSDTDACCVRYDAVKDIIKQTKER</sequence>
<keyword evidence="2" id="KW-1185">Reference proteome</keyword>
<dbReference type="OrthoDB" id="539050at2759"/>
<organism evidence="1 2">
    <name type="scientific">Monoraphidium neglectum</name>
    <dbReference type="NCBI Taxonomy" id="145388"/>
    <lineage>
        <taxon>Eukaryota</taxon>
        <taxon>Viridiplantae</taxon>
        <taxon>Chlorophyta</taxon>
        <taxon>core chlorophytes</taxon>
        <taxon>Chlorophyceae</taxon>
        <taxon>CS clade</taxon>
        <taxon>Sphaeropleales</taxon>
        <taxon>Selenastraceae</taxon>
        <taxon>Monoraphidium</taxon>
    </lineage>
</organism>
<dbReference type="AlphaFoldDB" id="A0A0D2K9W4"/>
<dbReference type="Proteomes" id="UP000054498">
    <property type="component" value="Unassembled WGS sequence"/>
</dbReference>
<dbReference type="EMBL" id="KK105257">
    <property type="protein sequence ID" value="KIY92853.1"/>
    <property type="molecule type" value="Genomic_DNA"/>
</dbReference>
<accession>A0A0D2K9W4</accession>
<dbReference type="RefSeq" id="XP_013891873.1">
    <property type="nucleotide sequence ID" value="XM_014036419.1"/>
</dbReference>
<evidence type="ECO:0000313" key="1">
    <source>
        <dbReference type="EMBL" id="KIY92853.1"/>
    </source>
</evidence>